<reference evidence="1" key="1">
    <citation type="submission" date="2018-05" db="EMBL/GenBank/DDBJ databases">
        <authorList>
            <person name="Lanie J.A."/>
            <person name="Ng W.-L."/>
            <person name="Kazmierczak K.M."/>
            <person name="Andrzejewski T.M."/>
            <person name="Davidsen T.M."/>
            <person name="Wayne K.J."/>
            <person name="Tettelin H."/>
            <person name="Glass J.I."/>
            <person name="Rusch D."/>
            <person name="Podicherti R."/>
            <person name="Tsui H.-C.T."/>
            <person name="Winkler M.E."/>
        </authorList>
    </citation>
    <scope>NUCLEOTIDE SEQUENCE</scope>
</reference>
<accession>A0A382W7B6</accession>
<protein>
    <submittedName>
        <fullName evidence="1">Uncharacterized protein</fullName>
    </submittedName>
</protein>
<proteinExistence type="predicted"/>
<organism evidence="1">
    <name type="scientific">marine metagenome</name>
    <dbReference type="NCBI Taxonomy" id="408172"/>
    <lineage>
        <taxon>unclassified sequences</taxon>
        <taxon>metagenomes</taxon>
        <taxon>ecological metagenomes</taxon>
    </lineage>
</organism>
<dbReference type="AlphaFoldDB" id="A0A382W7B6"/>
<sequence>MKCATRGADQAAPLEDHWSSDHRTIQLFLNM</sequence>
<dbReference type="EMBL" id="UINC01157618">
    <property type="protein sequence ID" value="SVD54707.1"/>
    <property type="molecule type" value="Genomic_DNA"/>
</dbReference>
<evidence type="ECO:0000313" key="1">
    <source>
        <dbReference type="EMBL" id="SVD54707.1"/>
    </source>
</evidence>
<gene>
    <name evidence="1" type="ORF">METZ01_LOCUS407561</name>
</gene>
<name>A0A382W7B6_9ZZZZ</name>